<dbReference type="GO" id="GO:0004888">
    <property type="term" value="F:transmembrane signaling receptor activity"/>
    <property type="evidence" value="ECO:0007669"/>
    <property type="project" value="InterPro"/>
</dbReference>
<dbReference type="Gene3D" id="1.10.287.950">
    <property type="entry name" value="Methyl-accepting chemotaxis protein"/>
    <property type="match status" value="1"/>
</dbReference>
<evidence type="ECO:0000256" key="2">
    <source>
        <dbReference type="ARBA" id="ARBA00029447"/>
    </source>
</evidence>
<dbReference type="PANTHER" id="PTHR43531:SF11">
    <property type="entry name" value="METHYL-ACCEPTING CHEMOTAXIS PROTEIN 3"/>
    <property type="match status" value="1"/>
</dbReference>
<dbReference type="InterPro" id="IPR004090">
    <property type="entry name" value="Chemotax_Me-accpt_rcpt"/>
</dbReference>
<dbReference type="GO" id="GO:0016020">
    <property type="term" value="C:membrane"/>
    <property type="evidence" value="ECO:0007669"/>
    <property type="project" value="InterPro"/>
</dbReference>
<sequence>MSNVTDNLPERFSLTNESLEDLQEAGVFLTPMLDEALDDFYAFALQDETMAAFFTQDGVLEHARGRQKAHWAMMINGDFSEAYLASAEAIGKVHFRIQLPFELYLSGYARATTFMQDALVRAWSKRYGQRVRLKLARLVPALSRAFAMDTTLVIAAYFRAQNEEQRRAFGHLQRGMERVSAKDLSQDIPSPDQSDYPARYDDIREAFNLLSGAMREMVQTIAETSRGLDQTADHVKVASNDLARRTEAQAATLEQTASAVEEINTHAKASSKATEQTNNAVTAARDAAELGVSVARESIDQIGNIATASKQIAEVTGVIDDIAFQTNLLALNAGVEAARAGDAGRGFAVVASEVRGLAQKASDAAKEIDTLIQRSSSMVEQGVVLSQRAGQALETILKEVENAAQLTGEVSTASQEQSVALSEIAESVSHLDVVTQKNAAMVDQTATAMTGMREDSAAMSQIVSEFQLQKLDGTSEWHPSAGVA</sequence>
<dbReference type="GO" id="GO:0006935">
    <property type="term" value="P:chemotaxis"/>
    <property type="evidence" value="ECO:0007669"/>
    <property type="project" value="UniProtKB-KW"/>
</dbReference>
<dbReference type="SMART" id="SM00283">
    <property type="entry name" value="MA"/>
    <property type="match status" value="1"/>
</dbReference>
<dbReference type="SUPFAM" id="SSF58104">
    <property type="entry name" value="Methyl-accepting chemotaxis protein (MCP) signaling domain"/>
    <property type="match status" value="1"/>
</dbReference>
<dbReference type="AlphaFoldDB" id="A0A0P1EK38"/>
<organism evidence="6 7">
    <name type="scientific">Shimia marina</name>
    <dbReference type="NCBI Taxonomy" id="321267"/>
    <lineage>
        <taxon>Bacteria</taxon>
        <taxon>Pseudomonadati</taxon>
        <taxon>Pseudomonadota</taxon>
        <taxon>Alphaproteobacteria</taxon>
        <taxon>Rhodobacterales</taxon>
        <taxon>Roseobacteraceae</taxon>
    </lineage>
</organism>
<dbReference type="Gene3D" id="1.10.490.10">
    <property type="entry name" value="Globins"/>
    <property type="match status" value="1"/>
</dbReference>
<dbReference type="GO" id="GO:0020037">
    <property type="term" value="F:heme binding"/>
    <property type="evidence" value="ECO:0007669"/>
    <property type="project" value="InterPro"/>
</dbReference>
<accession>A0A0P1EK38</accession>
<keyword evidence="7" id="KW-1185">Reference proteome</keyword>
<dbReference type="Pfam" id="PF00015">
    <property type="entry name" value="MCPsignal"/>
    <property type="match status" value="1"/>
</dbReference>
<dbReference type="InterPro" id="IPR003660">
    <property type="entry name" value="HAMP_dom"/>
</dbReference>
<protein>
    <submittedName>
        <fullName evidence="6">Aspartate chemoreceptor protein</fullName>
    </submittedName>
</protein>
<dbReference type="Proteomes" id="UP000054823">
    <property type="component" value="Unassembled WGS sequence"/>
</dbReference>
<keyword evidence="1" id="KW-0145">Chemotaxis</keyword>
<dbReference type="InterPro" id="IPR039379">
    <property type="entry name" value="Protoglobin_sensor_dom"/>
</dbReference>
<evidence type="ECO:0000313" key="7">
    <source>
        <dbReference type="Proteomes" id="UP000054823"/>
    </source>
</evidence>
<dbReference type="PANTHER" id="PTHR43531">
    <property type="entry name" value="PROTEIN ICFG"/>
    <property type="match status" value="1"/>
</dbReference>
<dbReference type="InterPro" id="IPR051310">
    <property type="entry name" value="MCP_chemotaxis"/>
</dbReference>
<dbReference type="RefSeq" id="WP_058238260.1">
    <property type="nucleotide sequence ID" value="NZ_CYPW01000004.1"/>
</dbReference>
<dbReference type="PROSITE" id="PS50885">
    <property type="entry name" value="HAMP"/>
    <property type="match status" value="1"/>
</dbReference>
<proteinExistence type="inferred from homology"/>
<dbReference type="PROSITE" id="PS50111">
    <property type="entry name" value="CHEMOTAXIS_TRANSDUC_2"/>
    <property type="match status" value="1"/>
</dbReference>
<dbReference type="OrthoDB" id="4514964at2"/>
<evidence type="ECO:0000259" key="5">
    <source>
        <dbReference type="PROSITE" id="PS50885"/>
    </source>
</evidence>
<keyword evidence="3" id="KW-0807">Transducer</keyword>
<dbReference type="STRING" id="321267.SHM7688_00305"/>
<dbReference type="SUPFAM" id="SSF46458">
    <property type="entry name" value="Globin-like"/>
    <property type="match status" value="1"/>
</dbReference>
<evidence type="ECO:0000256" key="1">
    <source>
        <dbReference type="ARBA" id="ARBA00022500"/>
    </source>
</evidence>
<dbReference type="InterPro" id="IPR009050">
    <property type="entry name" value="Globin-like_sf"/>
</dbReference>
<feature type="domain" description="HAMP" evidence="5">
    <location>
        <begin position="163"/>
        <end position="219"/>
    </location>
</feature>
<dbReference type="CDD" id="cd01068">
    <property type="entry name" value="globin_sensor"/>
    <property type="match status" value="1"/>
</dbReference>
<dbReference type="CDD" id="cd11386">
    <property type="entry name" value="MCP_signal"/>
    <property type="match status" value="1"/>
</dbReference>
<gene>
    <name evidence="6" type="primary">tar</name>
    <name evidence="6" type="ORF">SHM7688_00305</name>
</gene>
<dbReference type="InterPro" id="IPR004089">
    <property type="entry name" value="MCPsignal_dom"/>
</dbReference>
<dbReference type="GO" id="GO:0007165">
    <property type="term" value="P:signal transduction"/>
    <property type="evidence" value="ECO:0007669"/>
    <property type="project" value="UniProtKB-KW"/>
</dbReference>
<dbReference type="InterPro" id="IPR044398">
    <property type="entry name" value="Globin-sensor_dom"/>
</dbReference>
<comment type="similarity">
    <text evidence="2">Belongs to the methyl-accepting chemotaxis (MCP) protein family.</text>
</comment>
<dbReference type="Pfam" id="PF11563">
    <property type="entry name" value="Protoglobin"/>
    <property type="match status" value="1"/>
</dbReference>
<reference evidence="6 7" key="1">
    <citation type="submission" date="2015-09" db="EMBL/GenBank/DDBJ databases">
        <authorList>
            <consortium name="Swine Surveillance"/>
        </authorList>
    </citation>
    <scope>NUCLEOTIDE SEQUENCE [LARGE SCALE GENOMIC DNA]</scope>
    <source>
        <strain evidence="6 7">CECT 7688</strain>
    </source>
</reference>
<name>A0A0P1EK38_9RHOB</name>
<evidence type="ECO:0000256" key="3">
    <source>
        <dbReference type="PROSITE-ProRule" id="PRU00284"/>
    </source>
</evidence>
<evidence type="ECO:0000313" key="6">
    <source>
        <dbReference type="EMBL" id="CUH50874.1"/>
    </source>
</evidence>
<evidence type="ECO:0000259" key="4">
    <source>
        <dbReference type="PROSITE" id="PS50111"/>
    </source>
</evidence>
<dbReference type="InterPro" id="IPR012292">
    <property type="entry name" value="Globin/Proto"/>
</dbReference>
<keyword evidence="6" id="KW-0675">Receptor</keyword>
<dbReference type="EMBL" id="CYPW01000004">
    <property type="protein sequence ID" value="CUH50874.1"/>
    <property type="molecule type" value="Genomic_DNA"/>
</dbReference>
<dbReference type="GO" id="GO:0019825">
    <property type="term" value="F:oxygen binding"/>
    <property type="evidence" value="ECO:0007669"/>
    <property type="project" value="InterPro"/>
</dbReference>
<dbReference type="PRINTS" id="PR00260">
    <property type="entry name" value="CHEMTRNSDUCR"/>
</dbReference>
<feature type="domain" description="Methyl-accepting transducer" evidence="4">
    <location>
        <begin position="224"/>
        <end position="453"/>
    </location>
</feature>